<comment type="similarity">
    <text evidence="3 9">Belongs to the HUS1 family.</text>
</comment>
<evidence type="ECO:0000313" key="11">
    <source>
        <dbReference type="Proteomes" id="UP000242188"/>
    </source>
</evidence>
<dbReference type="FunFam" id="3.70.10.10:FF:000006">
    <property type="entry name" value="Checkpoint protein"/>
    <property type="match status" value="1"/>
</dbReference>
<dbReference type="PIRSF" id="PIRSF011312">
    <property type="entry name" value="Cell_cycle_HUS1"/>
    <property type="match status" value="1"/>
</dbReference>
<evidence type="ECO:0000256" key="3">
    <source>
        <dbReference type="ARBA" id="ARBA00005563"/>
    </source>
</evidence>
<dbReference type="Pfam" id="PF04005">
    <property type="entry name" value="Hus1"/>
    <property type="match status" value="1"/>
</dbReference>
<dbReference type="InterPro" id="IPR007150">
    <property type="entry name" value="HUS1/Mec3"/>
</dbReference>
<dbReference type="GO" id="GO:0006289">
    <property type="term" value="P:nucleotide-excision repair"/>
    <property type="evidence" value="ECO:0007669"/>
    <property type="project" value="TreeGrafter"/>
</dbReference>
<dbReference type="OrthoDB" id="10063861at2759"/>
<keyword evidence="6" id="KW-0539">Nucleus</keyword>
<evidence type="ECO:0000256" key="1">
    <source>
        <dbReference type="ARBA" id="ARBA00004123"/>
    </source>
</evidence>
<keyword evidence="5" id="KW-0227">DNA damage</keyword>
<dbReference type="PANTHER" id="PTHR12900">
    <property type="entry name" value="MITOTIC AND DNA DAMAGE CHECKPOINT PROTEIN HUS1"/>
    <property type="match status" value="1"/>
</dbReference>
<comment type="subunit">
    <text evidence="8">Component of the toroidal 9-1-1 (RAD9-RAD1-HUS1) complex, composed of RAD9A, RAD1 and HUS1. The 9-1-1 complex associates with LIG1, POLB, FEN1, RAD17, HDAC1, RPA1 and RPA2. The 9-1-1 complex associates with the RAD17-RFC complex. HUS1 interacts with POLB, HDAC1, FEN1, PCNA and RAD9B. HUS1 does not interact with RAD17. Interacts with DNAJC7.</text>
</comment>
<evidence type="ECO:0000256" key="6">
    <source>
        <dbReference type="ARBA" id="ARBA00023242"/>
    </source>
</evidence>
<evidence type="ECO:0000256" key="9">
    <source>
        <dbReference type="PIRNR" id="PIRNR011312"/>
    </source>
</evidence>
<dbReference type="GO" id="GO:0035861">
    <property type="term" value="C:site of double-strand break"/>
    <property type="evidence" value="ECO:0007669"/>
    <property type="project" value="TreeGrafter"/>
</dbReference>
<comment type="caution">
    <text evidence="10">The sequence shown here is derived from an EMBL/GenBank/DDBJ whole genome shotgun (WGS) entry which is preliminary data.</text>
</comment>
<dbReference type="PANTHER" id="PTHR12900:SF0">
    <property type="entry name" value="CHECKPOINT PROTEIN"/>
    <property type="match status" value="1"/>
</dbReference>
<dbReference type="Proteomes" id="UP000242188">
    <property type="component" value="Unassembled WGS sequence"/>
</dbReference>
<reference evidence="10 11" key="1">
    <citation type="journal article" date="2017" name="Nat. Ecol. Evol.">
        <title>Scallop genome provides insights into evolution of bilaterian karyotype and development.</title>
        <authorList>
            <person name="Wang S."/>
            <person name="Zhang J."/>
            <person name="Jiao W."/>
            <person name="Li J."/>
            <person name="Xun X."/>
            <person name="Sun Y."/>
            <person name="Guo X."/>
            <person name="Huan P."/>
            <person name="Dong B."/>
            <person name="Zhang L."/>
            <person name="Hu X."/>
            <person name="Sun X."/>
            <person name="Wang J."/>
            <person name="Zhao C."/>
            <person name="Wang Y."/>
            <person name="Wang D."/>
            <person name="Huang X."/>
            <person name="Wang R."/>
            <person name="Lv J."/>
            <person name="Li Y."/>
            <person name="Zhang Z."/>
            <person name="Liu B."/>
            <person name="Lu W."/>
            <person name="Hui Y."/>
            <person name="Liang J."/>
            <person name="Zhou Z."/>
            <person name="Hou R."/>
            <person name="Li X."/>
            <person name="Liu Y."/>
            <person name="Li H."/>
            <person name="Ning X."/>
            <person name="Lin Y."/>
            <person name="Zhao L."/>
            <person name="Xing Q."/>
            <person name="Dou J."/>
            <person name="Li Y."/>
            <person name="Mao J."/>
            <person name="Guo H."/>
            <person name="Dou H."/>
            <person name="Li T."/>
            <person name="Mu C."/>
            <person name="Jiang W."/>
            <person name="Fu Q."/>
            <person name="Fu X."/>
            <person name="Miao Y."/>
            <person name="Liu J."/>
            <person name="Yu Q."/>
            <person name="Li R."/>
            <person name="Liao H."/>
            <person name="Li X."/>
            <person name="Kong Y."/>
            <person name="Jiang Z."/>
            <person name="Chourrout D."/>
            <person name="Li R."/>
            <person name="Bao Z."/>
        </authorList>
    </citation>
    <scope>NUCLEOTIDE SEQUENCE [LARGE SCALE GENOMIC DNA]</scope>
    <source>
        <strain evidence="10 11">PY_sf001</strain>
    </source>
</reference>
<evidence type="ECO:0000256" key="8">
    <source>
        <dbReference type="ARBA" id="ARBA00061731"/>
    </source>
</evidence>
<evidence type="ECO:0000256" key="4">
    <source>
        <dbReference type="ARBA" id="ARBA00022490"/>
    </source>
</evidence>
<proteinExistence type="inferred from homology"/>
<dbReference type="Gene3D" id="3.70.10.10">
    <property type="match status" value="1"/>
</dbReference>
<evidence type="ECO:0000256" key="7">
    <source>
        <dbReference type="ARBA" id="ARBA00055414"/>
    </source>
</evidence>
<keyword evidence="4" id="KW-0963">Cytoplasm</keyword>
<dbReference type="GO" id="GO:0005730">
    <property type="term" value="C:nucleolus"/>
    <property type="evidence" value="ECO:0007669"/>
    <property type="project" value="InterPro"/>
</dbReference>
<dbReference type="STRING" id="6573.A0A210QNX6"/>
<sequence length="284" mass="32656">MRFRGKIVDIGCIQHFTRVIGTLSKLIKTCVLRITSGNWYFILSERAVNGGIQIWSELPQGHFFDEYAMEGVSEEENEIFLELAPENLMKALKTAQSAKWLKIKLTKKHTPCLTVEVDLPTLSAHSRTVVHDIPVTVIPRRLWTDFEEPELPHFDVSVVMPQLKLLKNVVEKMKNLSNYVVLSANQMGEMKLMVETDMVSISTHFKDLINPTSTDPMMNPSQEDRDPQMFYKTRIDIRKLSQFLASQQFNPTRVICNVVNNRTVHFLLLQDDVSLQYFMPVIAS</sequence>
<comment type="subcellular location">
    <subcellularLocation>
        <location evidence="2">Cytoplasm</location>
        <location evidence="2">Cytosol</location>
    </subcellularLocation>
    <subcellularLocation>
        <location evidence="1">Nucleus</location>
    </subcellularLocation>
</comment>
<gene>
    <name evidence="10" type="ORF">KP79_PYT00867</name>
</gene>
<name>A0A210QNX6_MIZYE</name>
<accession>A0A210QNX6</accession>
<dbReference type="GO" id="GO:0044778">
    <property type="term" value="P:meiotic DNA integrity checkpoint signaling"/>
    <property type="evidence" value="ECO:0007669"/>
    <property type="project" value="TreeGrafter"/>
</dbReference>
<dbReference type="AlphaFoldDB" id="A0A210QNX6"/>
<protein>
    <recommendedName>
        <fullName evidence="9">Checkpoint protein</fullName>
    </recommendedName>
</protein>
<dbReference type="GO" id="GO:0000724">
    <property type="term" value="P:double-strand break repair via homologous recombination"/>
    <property type="evidence" value="ECO:0007669"/>
    <property type="project" value="TreeGrafter"/>
</dbReference>
<dbReference type="GO" id="GO:0005829">
    <property type="term" value="C:cytosol"/>
    <property type="evidence" value="ECO:0007669"/>
    <property type="project" value="UniProtKB-SubCell"/>
</dbReference>
<evidence type="ECO:0000256" key="5">
    <source>
        <dbReference type="ARBA" id="ARBA00022763"/>
    </source>
</evidence>
<dbReference type="GO" id="GO:0000723">
    <property type="term" value="P:telomere maintenance"/>
    <property type="evidence" value="ECO:0007669"/>
    <property type="project" value="TreeGrafter"/>
</dbReference>
<dbReference type="InterPro" id="IPR016580">
    <property type="entry name" value="HUS1"/>
</dbReference>
<dbReference type="GO" id="GO:0033314">
    <property type="term" value="P:mitotic DNA replication checkpoint signaling"/>
    <property type="evidence" value="ECO:0007669"/>
    <property type="project" value="TreeGrafter"/>
</dbReference>
<dbReference type="GO" id="GO:0009314">
    <property type="term" value="P:response to radiation"/>
    <property type="evidence" value="ECO:0007669"/>
    <property type="project" value="UniProtKB-ARBA"/>
</dbReference>
<dbReference type="EMBL" id="NEDP02002601">
    <property type="protein sequence ID" value="OWF50442.1"/>
    <property type="molecule type" value="Genomic_DNA"/>
</dbReference>
<evidence type="ECO:0000313" key="10">
    <source>
        <dbReference type="EMBL" id="OWF50442.1"/>
    </source>
</evidence>
<evidence type="ECO:0000256" key="2">
    <source>
        <dbReference type="ARBA" id="ARBA00004514"/>
    </source>
</evidence>
<comment type="function">
    <text evidence="7">Component of the 9-1-1 cell-cycle checkpoint response complex that plays a major role in DNA repair. The 9-1-1 complex is recruited to DNA lesion upon damage by the RAD17-replication factor C (RFC) clamp loader complex. Acts then as a sliding clamp platform on DNA for several proteins involved in long-patch base excision repair (LP-BER). The 9-1-1 complex stimulates DNA polymerase beta (POLB) activity by increasing its affinity for the 3'-OH end of the primer-template and stabilizes POLB to those sites where LP-BER proceeds; endonuclease FEN1 cleavage activity on substrates with double, nick, or gap flaps of distinct sequences and lengths; and DNA ligase I (LIG1) on long-patch base excision repair substrates. The 9-1-1 complex is necessary for the recruitment of RHNO1 to sites of double-stranded breaks (DSB) occurring during the S phase.</text>
</comment>
<keyword evidence="11" id="KW-1185">Reference proteome</keyword>
<dbReference type="GO" id="GO:0031573">
    <property type="term" value="P:mitotic intra-S DNA damage checkpoint signaling"/>
    <property type="evidence" value="ECO:0007669"/>
    <property type="project" value="TreeGrafter"/>
</dbReference>
<organism evidence="10 11">
    <name type="scientific">Mizuhopecten yessoensis</name>
    <name type="common">Japanese scallop</name>
    <name type="synonym">Patinopecten yessoensis</name>
    <dbReference type="NCBI Taxonomy" id="6573"/>
    <lineage>
        <taxon>Eukaryota</taxon>
        <taxon>Metazoa</taxon>
        <taxon>Spiralia</taxon>
        <taxon>Lophotrochozoa</taxon>
        <taxon>Mollusca</taxon>
        <taxon>Bivalvia</taxon>
        <taxon>Autobranchia</taxon>
        <taxon>Pteriomorphia</taxon>
        <taxon>Pectinida</taxon>
        <taxon>Pectinoidea</taxon>
        <taxon>Pectinidae</taxon>
        <taxon>Mizuhopecten</taxon>
    </lineage>
</organism>
<dbReference type="GO" id="GO:0030896">
    <property type="term" value="C:checkpoint clamp complex"/>
    <property type="evidence" value="ECO:0007669"/>
    <property type="project" value="InterPro"/>
</dbReference>